<evidence type="ECO:0000313" key="1">
    <source>
        <dbReference type="EMBL" id="VBA43469.1"/>
    </source>
</evidence>
<dbReference type="Proteomes" id="UP000273307">
    <property type="component" value="Unassembled WGS sequence"/>
</dbReference>
<name>A0A498QEQ4_9MYCO</name>
<gene>
    <name evidence="1" type="ORF">LAUMK136_05101</name>
</gene>
<evidence type="ECO:0000313" key="2">
    <source>
        <dbReference type="Proteomes" id="UP000273307"/>
    </source>
</evidence>
<sequence>MTNSTWFAWFTADPNLQITQRVGIVHVVGYVCDLSSEITFVDRSESVKMKDLRGHMLHWPTDAARRAKPIMAVCGYCNHLG</sequence>
<keyword evidence="2" id="KW-1185">Reference proteome</keyword>
<organism evidence="1 2">
    <name type="scientific">Mycobacterium attenuatum</name>
    <dbReference type="NCBI Taxonomy" id="2341086"/>
    <lineage>
        <taxon>Bacteria</taxon>
        <taxon>Bacillati</taxon>
        <taxon>Actinomycetota</taxon>
        <taxon>Actinomycetes</taxon>
        <taxon>Mycobacteriales</taxon>
        <taxon>Mycobacteriaceae</taxon>
        <taxon>Mycobacterium</taxon>
    </lineage>
</organism>
<dbReference type="EMBL" id="UPHP01000135">
    <property type="protein sequence ID" value="VBA43469.1"/>
    <property type="molecule type" value="Genomic_DNA"/>
</dbReference>
<protein>
    <submittedName>
        <fullName evidence="1">Uncharacterized protein</fullName>
    </submittedName>
</protein>
<proteinExistence type="predicted"/>
<accession>A0A498QEQ4</accession>
<reference evidence="1 2" key="1">
    <citation type="submission" date="2018-09" db="EMBL/GenBank/DDBJ databases">
        <authorList>
            <person name="Tagini F."/>
        </authorList>
    </citation>
    <scope>NUCLEOTIDE SEQUENCE [LARGE SCALE GENOMIC DNA]</scope>
    <source>
        <strain evidence="1 2">MK136</strain>
    </source>
</reference>
<dbReference type="AlphaFoldDB" id="A0A498QEQ4"/>